<accession>A0A2A9M7E0</accession>
<protein>
    <submittedName>
        <fullName evidence="2">Uncharacterized protein</fullName>
    </submittedName>
</protein>
<feature type="compositionally biased region" description="Low complexity" evidence="1">
    <location>
        <begin position="343"/>
        <end position="353"/>
    </location>
</feature>
<dbReference type="RefSeq" id="XP_029215576.1">
    <property type="nucleotide sequence ID" value="XM_029361221.1"/>
</dbReference>
<dbReference type="GeneID" id="40307593"/>
<dbReference type="OrthoDB" id="10400424at2759"/>
<feature type="region of interest" description="Disordered" evidence="1">
    <location>
        <begin position="875"/>
        <end position="954"/>
    </location>
</feature>
<evidence type="ECO:0000256" key="1">
    <source>
        <dbReference type="SAM" id="MobiDB-lite"/>
    </source>
</evidence>
<evidence type="ECO:0000313" key="2">
    <source>
        <dbReference type="EMBL" id="PFH31567.1"/>
    </source>
</evidence>
<feature type="compositionally biased region" description="Polar residues" evidence="1">
    <location>
        <begin position="25"/>
        <end position="34"/>
    </location>
</feature>
<feature type="region of interest" description="Disordered" evidence="1">
    <location>
        <begin position="334"/>
        <end position="449"/>
    </location>
</feature>
<feature type="region of interest" description="Disordered" evidence="1">
    <location>
        <begin position="464"/>
        <end position="493"/>
    </location>
</feature>
<keyword evidence="3" id="KW-1185">Reference proteome</keyword>
<feature type="region of interest" description="Disordered" evidence="1">
    <location>
        <begin position="1302"/>
        <end position="1334"/>
    </location>
</feature>
<feature type="compositionally biased region" description="Low complexity" evidence="1">
    <location>
        <begin position="113"/>
        <end position="123"/>
    </location>
</feature>
<dbReference type="VEuPathDB" id="ToxoDB:BESB_025330"/>
<feature type="compositionally biased region" description="Basic residues" evidence="1">
    <location>
        <begin position="912"/>
        <end position="923"/>
    </location>
</feature>
<feature type="compositionally biased region" description="Basic and acidic residues" evidence="1">
    <location>
        <begin position="877"/>
        <end position="890"/>
    </location>
</feature>
<sequence length="1704" mass="185944">MNASPGASDASDGDAGSSDASQSGTKASGTQINLPTRRKRRSGIYGLPFDPGLPLFPPPKVFSRLLADAEKVDAHIIFPSISRGARCRGQNRRATRKLLESLSSRARQAGVQSGKSSSESSSKNRLPGCLKRFIVCIKGCNSLTREDEPASLARAPLHGTSVAAMPSTAGASRGSTLAERNLVSLSSGNSKSEMETFGEDHHAIETSTAARDGHRMELRLLNYEQRLNKPIELPDSSSYNGGQLSDFHLTNHSTRYAEVATHQGCPPFSAASSPQLVRGGFRSRRLAHATPTSPFPPMGTGHAGAWQNKDPALSHQDETSDTCLWTTDLETRQTRNGAEWHPHASSSASSQHQNTALLPPPASTTAGERSGSGSSATHTLTSQLLSSQKWGRMCASEMADDSSERPKPVNQAHPQLSEDPFHLTACPRGRWGTASQDDRSGSRNLGCGSRKRQAYTVEGHDVCEEEASSVSPVSSRTQLSYDGGREKPTAASVSGEALEADTISQQAIEEATLMYSCIHGAAVPYLAPLSDTQSEVACDAARRAYGEFTRPSQSAETPQQCGAEPCKCRFSSIVSRYPFHVLCNAKHYLRCLLPTNFLSKQLVHGKGKSSSEDIVTCERNSSWKAAPRYHKGYRKTVCITSNYSSNGGWRQTANCLLRSSLPPPSFKSVLGGKLTQQRGAKGSFQARTVLPCLMEGTRCHRKGHPRRWPLARVMASLPQSAVLINQWRDHVPSSRKAQQRLHFERSLSVGGRPFPLKRVGAYKDIRADGTPLSCLSPTSAAYSLDTLEPHAIMQLMRCALHASSRRLTPSWAGQCVNRRDAGERSTSSASLGVSVSGHGLCGRPANADGSSFSSSWSADLQQPLHFTEKAINNTTEGHSEAPRSGCKSEAEGSTDESVLRARRTEASFQKRQPSRRSPRNKKGRTVESAVMHSAGHSGLRDELNSGTTYGKDDRSRVGRCEYLSEHRHCTLEAADPLKPEQMRRILLAEQLQERPPGQQCQFSVCAGRHVSQEETFDPRRSRLETGMFTLYRMHCFVKFHQHLVLLHIAGSPQRIRTKHELQHGATYLFDELLHFHRKQQCTQQKRQQKPLQSSACDGPKLTSKSECRQRCNICNVVNVDGKRGGSFGQTPLASFTATPVHRRTSAAAAAVAALRRDRALPRSIESPSDNTWGLGTNTCKVEHHRKLNVPPLSECLRDRPEKLHVLSRQRKQRQKIQQLPDLISYEASPSHSMTPENYIPQFTPASTHSASPPASLPTGNVAKFVGLRQAALHERSGGTCTGNVAAPPIFMRHQPQCLNTDGSVGYSPHNRQPVSSGYSAPSDALGDDRPFEAPGVDRRRTRLFRVSRRQNPPYAAMSPRSWLARGSRGAQQVVRVAATDRPYRETTFNAPGNAARLQPAHLLPPHCRFLMSPGHCAHGAQPFTTNISYGLSAESAVGHARPSSSNPTGCSKWQTVTEECSLCSTCHGCRFWGPIIGRRHHVSQTCTRGHVPAHIRKTTHLFAGRFAGADVSLATNSPNQHLVGNSTKHPRCFLLHLVQRTSHSPPQNGGPLSKDSATTAFSHICSGEDQMDALLLPPPEFAKAAEHGSTLRGGLASSAASRSYVHPSHLRSQKSSSMLPRSPNPVQEEAEYADTVLCADSYATGVCLNCHHLEETTAAGNGPPDEALRVEHFFYFMTREDARLLFATIDNDGEVMHKVITKQR</sequence>
<feature type="region of interest" description="Disordered" evidence="1">
    <location>
        <begin position="1"/>
        <end position="45"/>
    </location>
</feature>
<feature type="compositionally biased region" description="Low complexity" evidence="1">
    <location>
        <begin position="1081"/>
        <end position="1092"/>
    </location>
</feature>
<name>A0A2A9M7E0_BESBE</name>
<feature type="region of interest" description="Disordered" evidence="1">
    <location>
        <begin position="287"/>
        <end position="319"/>
    </location>
</feature>
<dbReference type="KEGG" id="bbes:BESB_025330"/>
<proteinExistence type="predicted"/>
<gene>
    <name evidence="2" type="ORF">BESB_025330</name>
</gene>
<dbReference type="EMBL" id="NWUJ01000014">
    <property type="protein sequence ID" value="PFH31567.1"/>
    <property type="molecule type" value="Genomic_DNA"/>
</dbReference>
<feature type="compositionally biased region" description="Polar residues" evidence="1">
    <location>
        <begin position="1309"/>
        <end position="1319"/>
    </location>
</feature>
<dbReference type="Proteomes" id="UP000224006">
    <property type="component" value="Unassembled WGS sequence"/>
</dbReference>
<feature type="region of interest" description="Disordered" evidence="1">
    <location>
        <begin position="1602"/>
        <end position="1624"/>
    </location>
</feature>
<reference evidence="2 3" key="1">
    <citation type="submission" date="2017-09" db="EMBL/GenBank/DDBJ databases">
        <title>Genome sequencing of Besnoitia besnoiti strain Bb-Ger1.</title>
        <authorList>
            <person name="Schares G."/>
            <person name="Venepally P."/>
            <person name="Lorenzi H.A."/>
        </authorList>
    </citation>
    <scope>NUCLEOTIDE SEQUENCE [LARGE SCALE GENOMIC DNA]</scope>
    <source>
        <strain evidence="2 3">Bb-Ger1</strain>
    </source>
</reference>
<comment type="caution">
    <text evidence="2">The sequence shown here is derived from an EMBL/GenBank/DDBJ whole genome shotgun (WGS) entry which is preliminary data.</text>
</comment>
<evidence type="ECO:0000313" key="3">
    <source>
        <dbReference type="Proteomes" id="UP000224006"/>
    </source>
</evidence>
<feature type="compositionally biased region" description="Polar residues" evidence="1">
    <location>
        <begin position="363"/>
        <end position="389"/>
    </location>
</feature>
<feature type="region of interest" description="Disordered" evidence="1">
    <location>
        <begin position="101"/>
        <end position="125"/>
    </location>
</feature>
<organism evidence="2 3">
    <name type="scientific">Besnoitia besnoiti</name>
    <name type="common">Apicomplexan protozoan</name>
    <dbReference type="NCBI Taxonomy" id="94643"/>
    <lineage>
        <taxon>Eukaryota</taxon>
        <taxon>Sar</taxon>
        <taxon>Alveolata</taxon>
        <taxon>Apicomplexa</taxon>
        <taxon>Conoidasida</taxon>
        <taxon>Coccidia</taxon>
        <taxon>Eucoccidiorida</taxon>
        <taxon>Eimeriorina</taxon>
        <taxon>Sarcocystidae</taxon>
        <taxon>Besnoitia</taxon>
    </lineage>
</organism>
<feature type="region of interest" description="Disordered" evidence="1">
    <location>
        <begin position="1081"/>
        <end position="1103"/>
    </location>
</feature>
<feature type="compositionally biased region" description="Low complexity" evidence="1">
    <location>
        <begin position="1"/>
        <end position="24"/>
    </location>
</feature>